<evidence type="ECO:0000313" key="2">
    <source>
        <dbReference type="Proteomes" id="UP001433508"/>
    </source>
</evidence>
<dbReference type="EMBL" id="MU971367">
    <property type="protein sequence ID" value="KAK9237613.1"/>
    <property type="molecule type" value="Genomic_DNA"/>
</dbReference>
<proteinExistence type="predicted"/>
<gene>
    <name evidence="1" type="ORF">V1525DRAFT_360442</name>
</gene>
<protein>
    <submittedName>
        <fullName evidence="1">Mitochondrial carrier domain-containing protein</fullName>
    </submittedName>
</protein>
<sequence>MTDDARHDVKHRSSKRDSFVTAKADITNRESIICGGISGLTSRFFVSPLDVVKIRQQLQTTSFRSRDGAVGTTIRTAPVYRGMISSMMQIYKDEGITGLWKGNLPAEILYLLYGAIQFTTFHESNLLLNAYASEYMLPGLQQFITGAASGAAATIATYPLDLLRTRFAAQGNNSQRVYRSLRHSIGQIYTDEGIAGFFRGLRPAVSQIVPYTGLFFVSYTSLKTLVATLSENFDSLNTFGSDEAIAGMIAGTISKTAVFPLDVIRKRMQVQGPTLNRYVLQDIPMYPTNIFGCAKMIFVTEGLRGLYRGLWVSLLKAAPSSAITMWTFENSVRALRWYHKKIESFQAS</sequence>
<reference evidence="2" key="1">
    <citation type="journal article" date="2024" name="Front. Bioeng. Biotechnol.">
        <title>Genome-scale model development and genomic sequencing of the oleaginous clade Lipomyces.</title>
        <authorList>
            <person name="Czajka J.J."/>
            <person name="Han Y."/>
            <person name="Kim J."/>
            <person name="Mondo S.J."/>
            <person name="Hofstad B.A."/>
            <person name="Robles A."/>
            <person name="Haridas S."/>
            <person name="Riley R."/>
            <person name="LaButti K."/>
            <person name="Pangilinan J."/>
            <person name="Andreopoulos W."/>
            <person name="Lipzen A."/>
            <person name="Yan J."/>
            <person name="Wang M."/>
            <person name="Ng V."/>
            <person name="Grigoriev I.V."/>
            <person name="Spatafora J.W."/>
            <person name="Magnuson J.K."/>
            <person name="Baker S.E."/>
            <person name="Pomraning K.R."/>
        </authorList>
    </citation>
    <scope>NUCLEOTIDE SEQUENCE [LARGE SCALE GENOMIC DNA]</scope>
    <source>
        <strain evidence="2">CBS 7786</strain>
    </source>
</reference>
<name>A0ACC3T134_LIPKO</name>
<keyword evidence="2" id="KW-1185">Reference proteome</keyword>
<accession>A0ACC3T134</accession>
<dbReference type="Proteomes" id="UP001433508">
    <property type="component" value="Unassembled WGS sequence"/>
</dbReference>
<evidence type="ECO:0000313" key="1">
    <source>
        <dbReference type="EMBL" id="KAK9237613.1"/>
    </source>
</evidence>
<comment type="caution">
    <text evidence="1">The sequence shown here is derived from an EMBL/GenBank/DDBJ whole genome shotgun (WGS) entry which is preliminary data.</text>
</comment>
<organism evidence="1 2">
    <name type="scientific">Lipomyces kononenkoae</name>
    <name type="common">Yeast</name>
    <dbReference type="NCBI Taxonomy" id="34357"/>
    <lineage>
        <taxon>Eukaryota</taxon>
        <taxon>Fungi</taxon>
        <taxon>Dikarya</taxon>
        <taxon>Ascomycota</taxon>
        <taxon>Saccharomycotina</taxon>
        <taxon>Lipomycetes</taxon>
        <taxon>Lipomycetales</taxon>
        <taxon>Lipomycetaceae</taxon>
        <taxon>Lipomyces</taxon>
    </lineage>
</organism>